<protein>
    <submittedName>
        <fullName evidence="1">Uncharacterized protein</fullName>
    </submittedName>
</protein>
<reference evidence="2" key="1">
    <citation type="journal article" date="2013" name="Genome Announc.">
        <title>Draft genome sequence of Pseudozyma brasiliensis sp. nov. strain GHG001, a high producer of endo-1,4-xylanase isolated from an insect pest of sugarcane.</title>
        <authorList>
            <person name="Oliveira J.V.D.C."/>
            <person name="dos Santos R.A.C."/>
            <person name="Borges T.A."/>
            <person name="Riano-Pachon D.M."/>
            <person name="Goldman G.H."/>
        </authorList>
    </citation>
    <scope>NUCLEOTIDE SEQUENCE [LARGE SCALE GENOMIC DNA]</scope>
    <source>
        <strain evidence="2">GHG001</strain>
    </source>
</reference>
<keyword evidence="2" id="KW-1185">Reference proteome</keyword>
<accession>V5EV39</accession>
<proteinExistence type="predicted"/>
<sequence>MSATSAAQLTMAGPSITNHVVTLAHPTHPHFLTQIVHLRSPTSQDSLFVHCTAISSTLARSLSSSNSFSTTAGESEEDAELQAALIAAGRAPEPTAASGAPFGALAADFALAMAHPSGSSQGTPILTTTTATTTSSLAASMSKRLASKLRIPHLLLSLDLPPSLIASPGRIQSPEDSRAVLILEKAIRDACTHTLSR</sequence>
<organism evidence="1 2">
    <name type="scientific">Kalmanozyma brasiliensis (strain GHG001)</name>
    <name type="common">Yeast</name>
    <name type="synonym">Pseudozyma brasiliensis</name>
    <dbReference type="NCBI Taxonomy" id="1365824"/>
    <lineage>
        <taxon>Eukaryota</taxon>
        <taxon>Fungi</taxon>
        <taxon>Dikarya</taxon>
        <taxon>Basidiomycota</taxon>
        <taxon>Ustilaginomycotina</taxon>
        <taxon>Ustilaginomycetes</taxon>
        <taxon>Ustilaginales</taxon>
        <taxon>Ustilaginaceae</taxon>
        <taxon>Kalmanozyma</taxon>
    </lineage>
</organism>
<dbReference type="AlphaFoldDB" id="V5EV39"/>
<evidence type="ECO:0000313" key="1">
    <source>
        <dbReference type="EMBL" id="EST07058.1"/>
    </source>
</evidence>
<dbReference type="RefSeq" id="XP_016292047.1">
    <property type="nucleotide sequence ID" value="XM_016436622.1"/>
</dbReference>
<dbReference type="OrthoDB" id="368507at2759"/>
<dbReference type="EMBL" id="KI545865">
    <property type="protein sequence ID" value="EST07058.1"/>
    <property type="molecule type" value="Genomic_DNA"/>
</dbReference>
<dbReference type="Proteomes" id="UP000019377">
    <property type="component" value="Unassembled WGS sequence"/>
</dbReference>
<dbReference type="eggNOG" id="ENOG502SGS7">
    <property type="taxonomic scope" value="Eukaryota"/>
</dbReference>
<dbReference type="HOGENOM" id="CLU_1422270_0_0_1"/>
<evidence type="ECO:0000313" key="2">
    <source>
        <dbReference type="Proteomes" id="UP000019377"/>
    </source>
</evidence>
<dbReference type="OMA" id="IRDACTH"/>
<gene>
    <name evidence="1" type="ORF">PSEUBRA_SCAF22g00055</name>
</gene>
<name>V5EV39_KALBG</name>
<dbReference type="GeneID" id="27419264"/>